<feature type="region of interest" description="Disordered" evidence="2">
    <location>
        <begin position="401"/>
        <end position="433"/>
    </location>
</feature>
<dbReference type="InterPro" id="IPR036872">
    <property type="entry name" value="CH_dom_sf"/>
</dbReference>
<dbReference type="EMBL" id="NJEU01000109">
    <property type="protein sequence ID" value="PHH81596.1"/>
    <property type="molecule type" value="Genomic_DNA"/>
</dbReference>
<keyword evidence="4" id="KW-1185">Reference proteome</keyword>
<accession>A0A2C5ZNK9</accession>
<dbReference type="SUPFAM" id="SSF116907">
    <property type="entry name" value="Hook domain"/>
    <property type="match status" value="1"/>
</dbReference>
<evidence type="ECO:0000313" key="3">
    <source>
        <dbReference type="EMBL" id="PHH81596.1"/>
    </source>
</evidence>
<feature type="coiled-coil region" evidence="1">
    <location>
        <begin position="642"/>
        <end position="703"/>
    </location>
</feature>
<evidence type="ECO:0000313" key="4">
    <source>
        <dbReference type="Proteomes" id="UP000224854"/>
    </source>
</evidence>
<dbReference type="GO" id="GO:0005737">
    <property type="term" value="C:cytoplasm"/>
    <property type="evidence" value="ECO:0007669"/>
    <property type="project" value="TreeGrafter"/>
</dbReference>
<dbReference type="PANTHER" id="PTHR18947:SF28">
    <property type="entry name" value="GIRDIN, ISOFORM A"/>
    <property type="match status" value="1"/>
</dbReference>
<comment type="caution">
    <text evidence="3">The sequence shown here is derived from an EMBL/GenBank/DDBJ whole genome shotgun (WGS) entry which is preliminary data.</text>
</comment>
<feature type="coiled-coil region" evidence="1">
    <location>
        <begin position="461"/>
        <end position="495"/>
    </location>
</feature>
<reference evidence="3 4" key="1">
    <citation type="submission" date="2017-06" db="EMBL/GenBank/DDBJ databases">
        <title>Ant-infecting Ophiocordyceps genomes reveal a high diversity of potential behavioral manipulation genes and a possible major role for enterotoxins.</title>
        <authorList>
            <person name="De Bekker C."/>
            <person name="Evans H.C."/>
            <person name="Brachmann A."/>
            <person name="Hughes D.P."/>
        </authorList>
    </citation>
    <scope>NUCLEOTIDE SEQUENCE [LARGE SCALE GENOMIC DNA]</scope>
    <source>
        <strain evidence="3 4">1348a</strain>
    </source>
</reference>
<dbReference type="Gene3D" id="1.10.418.10">
    <property type="entry name" value="Calponin-like domain"/>
    <property type="match status" value="1"/>
</dbReference>
<keyword evidence="1" id="KW-0175">Coiled coil</keyword>
<evidence type="ECO:0000256" key="2">
    <source>
        <dbReference type="SAM" id="MobiDB-lite"/>
    </source>
</evidence>
<sequence>MPPPYSPHAQSALLKTVNRVFNLDRTAESLDELANGIILAHVLHELDPEFDPSHLESNSGGSKYLTNKRNIQAVYKGLFRFIRRQVPELGYQAKRFNYHAVAEKPEAQGLSQLLAVMVSAAAMGPDNEKYVPRIQNGLDIDDQAEIMQVIRSIQQDIVNFKEDDDLDEAIDAVMEARDIDLVVEEQNAALRQNLENTKNRLSDYITRLEHLQQSHEDLKYEKEKNDRELEVLRKATQDGASSAEAIKMLEQQVHEQMDIIARNEEAIRSYEKSKAHLESEVQKLSQKSKHADDLRDEVAVYKHKAEELEKKANTAERYKQKLEAQQGLAREVQNLQYEKAELQEQLRALANDKETNHRNLTSEDELHKMMEQSEQDLWEERGRKNQLVQEVTILEGELDQLDQGGASSRGNGPGSPPVPSLQDELNDAASDEGQTNMPLELSRLKAENELLRTTLGSTNDVGVLRREAEEQRQQKDRLQQKYNDLFEKQVVAQEQINALVSNSSGEGSQAFIEQRNRLLESQTTAEEESKRSATLSTKVADMERELISTRAQLSAAEKGGIEAINELKGTDKLVSESLKAELDRLREEHSHIVNERDAQKSQLVEVLLAKDKLRREVEEGRELQEVANQTPGATDVDASEAVRKSGEKIERLRARLKERKQQLEQSELDKADLHHRLKTAQSGANAATQKAAAEQMIKNLQRENTLIATAWYDLTSRLQSNHLVLQRRHDAPRSWLNKQRHIVNVSTPRR</sequence>
<dbReference type="GO" id="GO:0030705">
    <property type="term" value="P:cytoskeleton-dependent intracellular transport"/>
    <property type="evidence" value="ECO:0007669"/>
    <property type="project" value="TreeGrafter"/>
</dbReference>
<name>A0A2C5ZNK9_9HYPO</name>
<organism evidence="3 4">
    <name type="scientific">Ophiocordyceps australis</name>
    <dbReference type="NCBI Taxonomy" id="1399860"/>
    <lineage>
        <taxon>Eukaryota</taxon>
        <taxon>Fungi</taxon>
        <taxon>Dikarya</taxon>
        <taxon>Ascomycota</taxon>
        <taxon>Pezizomycotina</taxon>
        <taxon>Sordariomycetes</taxon>
        <taxon>Hypocreomycetidae</taxon>
        <taxon>Hypocreales</taxon>
        <taxon>Ophiocordycipitaceae</taxon>
        <taxon>Ophiocordyceps</taxon>
    </lineage>
</organism>
<dbReference type="GO" id="GO:0051959">
    <property type="term" value="F:dynein light intermediate chain binding"/>
    <property type="evidence" value="ECO:0007669"/>
    <property type="project" value="TreeGrafter"/>
</dbReference>
<dbReference type="OrthoDB" id="49395at2759"/>
<dbReference type="GO" id="GO:0008017">
    <property type="term" value="F:microtubule binding"/>
    <property type="evidence" value="ECO:0007669"/>
    <property type="project" value="TreeGrafter"/>
</dbReference>
<feature type="coiled-coil region" evidence="1">
    <location>
        <begin position="575"/>
        <end position="602"/>
    </location>
</feature>
<dbReference type="Proteomes" id="UP000224854">
    <property type="component" value="Unassembled WGS sequence"/>
</dbReference>
<proteinExistence type="predicted"/>
<protein>
    <submittedName>
        <fullName evidence="3">Uncharacterized protein</fullName>
    </submittedName>
</protein>
<dbReference type="PANTHER" id="PTHR18947">
    <property type="entry name" value="HOOK PROTEINS"/>
    <property type="match status" value="1"/>
</dbReference>
<dbReference type="GO" id="GO:0005815">
    <property type="term" value="C:microtubule organizing center"/>
    <property type="evidence" value="ECO:0007669"/>
    <property type="project" value="TreeGrafter"/>
</dbReference>
<dbReference type="AlphaFoldDB" id="A0A2C5ZNK9"/>
<dbReference type="GO" id="GO:0031122">
    <property type="term" value="P:cytoplasmic microtubule organization"/>
    <property type="evidence" value="ECO:0007669"/>
    <property type="project" value="TreeGrafter"/>
</dbReference>
<evidence type="ECO:0000256" key="1">
    <source>
        <dbReference type="SAM" id="Coils"/>
    </source>
</evidence>
<dbReference type="CDD" id="cd22211">
    <property type="entry name" value="HkD_SF"/>
    <property type="match status" value="1"/>
</dbReference>
<gene>
    <name evidence="3" type="ORF">CDD82_397</name>
</gene>
<feature type="coiled-coil region" evidence="1">
    <location>
        <begin position="187"/>
        <end position="235"/>
    </location>
</feature>